<gene>
    <name evidence="1" type="ORF">ANN_08817</name>
</gene>
<accession>A0ABQ8T2I5</accession>
<dbReference type="PANTHER" id="PTHR47326">
    <property type="entry name" value="TRANSPOSABLE ELEMENT TC3 TRANSPOSASE-LIKE PROTEIN"/>
    <property type="match status" value="1"/>
</dbReference>
<dbReference type="EMBL" id="JAJSOF020000017">
    <property type="protein sequence ID" value="KAJ4440669.1"/>
    <property type="molecule type" value="Genomic_DNA"/>
</dbReference>
<comment type="caution">
    <text evidence="1">The sequence shown here is derived from an EMBL/GenBank/DDBJ whole genome shotgun (WGS) entry which is preliminary data.</text>
</comment>
<dbReference type="Proteomes" id="UP001148838">
    <property type="component" value="Unassembled WGS sequence"/>
</dbReference>
<sequence>MTASARDGKLACRARTVRKPENIERVGAAVIRSSEQSTVARNISNRHLHQTLHVDLNYRPYKIQIVQELSDRDFILRMEFCNEFIHLMNEGTGIIRHLIMSDEAHFELSGSVNKLIMRTEAFTVLVNCM</sequence>
<protein>
    <submittedName>
        <fullName evidence="1">Uncharacterized protein</fullName>
    </submittedName>
</protein>
<evidence type="ECO:0000313" key="1">
    <source>
        <dbReference type="EMBL" id="KAJ4440669.1"/>
    </source>
</evidence>
<dbReference type="PANTHER" id="PTHR47326:SF1">
    <property type="entry name" value="HTH PSQ-TYPE DOMAIN-CONTAINING PROTEIN"/>
    <property type="match status" value="1"/>
</dbReference>
<keyword evidence="2" id="KW-1185">Reference proteome</keyword>
<proteinExistence type="predicted"/>
<evidence type="ECO:0000313" key="2">
    <source>
        <dbReference type="Proteomes" id="UP001148838"/>
    </source>
</evidence>
<organism evidence="1 2">
    <name type="scientific">Periplaneta americana</name>
    <name type="common">American cockroach</name>
    <name type="synonym">Blatta americana</name>
    <dbReference type="NCBI Taxonomy" id="6978"/>
    <lineage>
        <taxon>Eukaryota</taxon>
        <taxon>Metazoa</taxon>
        <taxon>Ecdysozoa</taxon>
        <taxon>Arthropoda</taxon>
        <taxon>Hexapoda</taxon>
        <taxon>Insecta</taxon>
        <taxon>Pterygota</taxon>
        <taxon>Neoptera</taxon>
        <taxon>Polyneoptera</taxon>
        <taxon>Dictyoptera</taxon>
        <taxon>Blattodea</taxon>
        <taxon>Blattoidea</taxon>
        <taxon>Blattidae</taxon>
        <taxon>Blattinae</taxon>
        <taxon>Periplaneta</taxon>
    </lineage>
</organism>
<name>A0ABQ8T2I5_PERAM</name>
<reference evidence="1 2" key="1">
    <citation type="journal article" date="2022" name="Allergy">
        <title>Genome assembly and annotation of Periplaneta americana reveal a comprehensive cockroach allergen profile.</title>
        <authorList>
            <person name="Wang L."/>
            <person name="Xiong Q."/>
            <person name="Saelim N."/>
            <person name="Wang L."/>
            <person name="Nong W."/>
            <person name="Wan A.T."/>
            <person name="Shi M."/>
            <person name="Liu X."/>
            <person name="Cao Q."/>
            <person name="Hui J.H.L."/>
            <person name="Sookrung N."/>
            <person name="Leung T.F."/>
            <person name="Tungtrongchitr A."/>
            <person name="Tsui S.K.W."/>
        </authorList>
    </citation>
    <scope>NUCLEOTIDE SEQUENCE [LARGE SCALE GENOMIC DNA]</scope>
    <source>
        <strain evidence="1">PWHHKU_190912</strain>
    </source>
</reference>